<evidence type="ECO:0000313" key="2">
    <source>
        <dbReference type="Proteomes" id="UP000828048"/>
    </source>
</evidence>
<keyword evidence="2" id="KW-1185">Reference proteome</keyword>
<organism evidence="1 2">
    <name type="scientific">Vaccinium darrowii</name>
    <dbReference type="NCBI Taxonomy" id="229202"/>
    <lineage>
        <taxon>Eukaryota</taxon>
        <taxon>Viridiplantae</taxon>
        <taxon>Streptophyta</taxon>
        <taxon>Embryophyta</taxon>
        <taxon>Tracheophyta</taxon>
        <taxon>Spermatophyta</taxon>
        <taxon>Magnoliopsida</taxon>
        <taxon>eudicotyledons</taxon>
        <taxon>Gunneridae</taxon>
        <taxon>Pentapetalae</taxon>
        <taxon>asterids</taxon>
        <taxon>Ericales</taxon>
        <taxon>Ericaceae</taxon>
        <taxon>Vaccinioideae</taxon>
        <taxon>Vaccinieae</taxon>
        <taxon>Vaccinium</taxon>
    </lineage>
</organism>
<reference evidence="1 2" key="1">
    <citation type="journal article" date="2021" name="Hortic Res">
        <title>High-quality reference genome and annotation aids understanding of berry development for evergreen blueberry (Vaccinium darrowii).</title>
        <authorList>
            <person name="Yu J."/>
            <person name="Hulse-Kemp A.M."/>
            <person name="Babiker E."/>
            <person name="Staton M."/>
        </authorList>
    </citation>
    <scope>NUCLEOTIDE SEQUENCE [LARGE SCALE GENOMIC DNA]</scope>
    <source>
        <strain evidence="2">cv. NJ 8807/NJ 8810</strain>
        <tissue evidence="1">Young leaf</tissue>
    </source>
</reference>
<sequence>MEDWRIRHNSRFQLPPGLDFNTNEDDGELYREEEEPMSQSRPGSAKKYYLAIFLLSILIIMQTTVPNFQTWELRKLRLWRWQLVAIFAFYGPSLSCAVTNAILNAIQNSNARMFKGKLPHFYAVKRSFARFLSSVMVLMVWFFLIDTPLKKLGKLNTLLESITPILSGIVLSVTLWGVKTVVWEVISVKFYRRHYLEQIKEAVFADYMLRCMLNPLNDPSQMTEEREKIINVGPNRMTFCQWSLMCAADTLNDWEVWNLINHVRKGKILSKMLQPVLLRYRELKNASNLNLWNGTAMFVSEEIVKRVSRSESR</sequence>
<name>A0ACB7YE63_9ERIC</name>
<dbReference type="Proteomes" id="UP000828048">
    <property type="component" value="Chromosome 8"/>
</dbReference>
<accession>A0ACB7YE63</accession>
<comment type="caution">
    <text evidence="1">The sequence shown here is derived from an EMBL/GenBank/DDBJ whole genome shotgun (WGS) entry which is preliminary data.</text>
</comment>
<protein>
    <submittedName>
        <fullName evidence="1">Uncharacterized protein</fullName>
    </submittedName>
</protein>
<evidence type="ECO:0000313" key="1">
    <source>
        <dbReference type="EMBL" id="KAH7851025.1"/>
    </source>
</evidence>
<gene>
    <name evidence="1" type="ORF">Vadar_006240</name>
</gene>
<proteinExistence type="predicted"/>
<dbReference type="EMBL" id="CM037158">
    <property type="protein sequence ID" value="KAH7851025.1"/>
    <property type="molecule type" value="Genomic_DNA"/>
</dbReference>